<feature type="transmembrane region" description="Helical" evidence="1">
    <location>
        <begin position="272"/>
        <end position="294"/>
    </location>
</feature>
<keyword evidence="1" id="KW-0812">Transmembrane</keyword>
<keyword evidence="1" id="KW-1133">Transmembrane helix</keyword>
<feature type="transmembrane region" description="Helical" evidence="1">
    <location>
        <begin position="232"/>
        <end position="252"/>
    </location>
</feature>
<feature type="transmembrane region" description="Helical" evidence="1">
    <location>
        <begin position="414"/>
        <end position="432"/>
    </location>
</feature>
<evidence type="ECO:0000313" key="2">
    <source>
        <dbReference type="EMBL" id="GHC80133.1"/>
    </source>
</evidence>
<feature type="transmembrane region" description="Helical" evidence="1">
    <location>
        <begin position="306"/>
        <end position="326"/>
    </location>
</feature>
<evidence type="ECO:0000256" key="1">
    <source>
        <dbReference type="SAM" id="Phobius"/>
    </source>
</evidence>
<keyword evidence="3" id="KW-1185">Reference proteome</keyword>
<reference evidence="2" key="2">
    <citation type="submission" date="2020-09" db="EMBL/GenBank/DDBJ databases">
        <authorList>
            <person name="Sun Q."/>
            <person name="Kim S."/>
        </authorList>
    </citation>
    <scope>NUCLEOTIDE SEQUENCE</scope>
    <source>
        <strain evidence="2">KCTC 42097</strain>
    </source>
</reference>
<evidence type="ECO:0000313" key="3">
    <source>
        <dbReference type="Proteomes" id="UP000641137"/>
    </source>
</evidence>
<sequence>MRRGLIGFIALFGATVQAFGHASDGGHLLILPTGYYMAAAALSVAASFLIFLIAPAKPLHREQEANRSDLSRFSATSALSFVFLIMLISAGYIGSRDPLSNPLPLMIWTVLWVGVTLVQGLAGDLWRFINPWRFPCWLIFHLFGKPRYRLPQWLGSWPALFQFIGFAWFELIDPAPTDPGRLANAVLIYFCVNLIAAVLFGYRDWMRRGEFLSAFYAILRTKTPRALSRTQTIFLICVLASVSFDGFSKTFFWLGHVGINPLDYPGRSAMMIINSVGMAGFALVMIALFYTMIAIGHALTGAKGSFADHMGTVAISLIPIALVYHFSHYLTSLLIEGQYALAALSDPFGLGWNLLGLRNLHVRAGLTSGHGPVWLVWNLQAFAITLGHVGAVYRAHLTVASLYETRLQRFRFELPLTTLMIFYTIFGLWLLATPAAG</sequence>
<dbReference type="AlphaFoldDB" id="A0A8J3GHM4"/>
<reference evidence="2" key="1">
    <citation type="journal article" date="2014" name="Int. J. Syst. Evol. Microbiol.">
        <title>Complete genome sequence of Corynebacterium casei LMG S-19264T (=DSM 44701T), isolated from a smear-ripened cheese.</title>
        <authorList>
            <consortium name="US DOE Joint Genome Institute (JGI-PGF)"/>
            <person name="Walter F."/>
            <person name="Albersmeier A."/>
            <person name="Kalinowski J."/>
            <person name="Ruckert C."/>
        </authorList>
    </citation>
    <scope>NUCLEOTIDE SEQUENCE</scope>
    <source>
        <strain evidence="2">KCTC 42097</strain>
    </source>
</reference>
<gene>
    <name evidence="2" type="ORF">GCM10010136_33030</name>
</gene>
<name>A0A8J3GHM4_9HYPH</name>
<dbReference type="Proteomes" id="UP000641137">
    <property type="component" value="Unassembled WGS sequence"/>
</dbReference>
<organism evidence="2 3">
    <name type="scientific">Limoniibacter endophyticus</name>
    <dbReference type="NCBI Taxonomy" id="1565040"/>
    <lineage>
        <taxon>Bacteria</taxon>
        <taxon>Pseudomonadati</taxon>
        <taxon>Pseudomonadota</taxon>
        <taxon>Alphaproteobacteria</taxon>
        <taxon>Hyphomicrobiales</taxon>
        <taxon>Bartonellaceae</taxon>
        <taxon>Limoniibacter</taxon>
    </lineage>
</organism>
<keyword evidence="1" id="KW-0472">Membrane</keyword>
<comment type="caution">
    <text evidence="2">The sequence shown here is derived from an EMBL/GenBank/DDBJ whole genome shotgun (WGS) entry which is preliminary data.</text>
</comment>
<feature type="transmembrane region" description="Helical" evidence="1">
    <location>
        <begin position="181"/>
        <end position="202"/>
    </location>
</feature>
<feature type="transmembrane region" description="Helical" evidence="1">
    <location>
        <begin position="105"/>
        <end position="129"/>
    </location>
</feature>
<feature type="transmembrane region" description="Helical" evidence="1">
    <location>
        <begin position="150"/>
        <end position="169"/>
    </location>
</feature>
<accession>A0A8J3GHM4</accession>
<dbReference type="EMBL" id="BMZO01000012">
    <property type="protein sequence ID" value="GHC80133.1"/>
    <property type="molecule type" value="Genomic_DNA"/>
</dbReference>
<feature type="transmembrane region" description="Helical" evidence="1">
    <location>
        <begin position="75"/>
        <end position="93"/>
    </location>
</feature>
<evidence type="ECO:0008006" key="4">
    <source>
        <dbReference type="Google" id="ProtNLM"/>
    </source>
</evidence>
<protein>
    <recommendedName>
        <fullName evidence="4">Fenitrothion hydrolase</fullName>
    </recommendedName>
</protein>
<feature type="transmembrane region" description="Helical" evidence="1">
    <location>
        <begin position="34"/>
        <end position="54"/>
    </location>
</feature>
<feature type="transmembrane region" description="Helical" evidence="1">
    <location>
        <begin position="374"/>
        <end position="393"/>
    </location>
</feature>
<proteinExistence type="predicted"/>